<organism evidence="3 4">
    <name type="scientific">Xylophilus rhododendri</name>
    <dbReference type="NCBI Taxonomy" id="2697032"/>
    <lineage>
        <taxon>Bacteria</taxon>
        <taxon>Pseudomonadati</taxon>
        <taxon>Pseudomonadota</taxon>
        <taxon>Betaproteobacteria</taxon>
        <taxon>Burkholderiales</taxon>
        <taxon>Xylophilus</taxon>
    </lineage>
</organism>
<feature type="transmembrane region" description="Helical" evidence="2">
    <location>
        <begin position="94"/>
        <end position="113"/>
    </location>
</feature>
<reference evidence="3 4" key="1">
    <citation type="submission" date="2020-01" db="EMBL/GenBank/DDBJ databases">
        <title>Genome sequencing of strain KACC 21265.</title>
        <authorList>
            <person name="Heo J."/>
            <person name="Kim S.-J."/>
            <person name="Kim J.-S."/>
            <person name="Hong S.-B."/>
            <person name="Kwon S.-W."/>
        </authorList>
    </citation>
    <scope>NUCLEOTIDE SEQUENCE [LARGE SCALE GENOMIC DNA]</scope>
    <source>
        <strain evidence="3 4">KACC 21265</strain>
    </source>
</reference>
<dbReference type="KEGG" id="xyk:GT347_26315"/>
<proteinExistence type="predicted"/>
<protein>
    <submittedName>
        <fullName evidence="3">DUF58 domain-containing protein</fullName>
    </submittedName>
</protein>
<feature type="region of interest" description="Disordered" evidence="1">
    <location>
        <begin position="1"/>
        <end position="39"/>
    </location>
</feature>
<evidence type="ECO:0000313" key="3">
    <source>
        <dbReference type="EMBL" id="QHJ01194.1"/>
    </source>
</evidence>
<keyword evidence="2" id="KW-1133">Transmembrane helix</keyword>
<dbReference type="PANTHER" id="PTHR34351">
    <property type="entry name" value="SLR1927 PROTEIN-RELATED"/>
    <property type="match status" value="1"/>
</dbReference>
<dbReference type="PANTHER" id="PTHR34351:SF1">
    <property type="entry name" value="SLR1927 PROTEIN"/>
    <property type="match status" value="1"/>
</dbReference>
<dbReference type="EMBL" id="CP047650">
    <property type="protein sequence ID" value="QHJ01194.1"/>
    <property type="molecule type" value="Genomic_DNA"/>
</dbReference>
<accession>A0A857JDB2</accession>
<keyword evidence="4" id="KW-1185">Reference proteome</keyword>
<dbReference type="Proteomes" id="UP000464787">
    <property type="component" value="Chromosome"/>
</dbReference>
<sequence>MRGAPAGAGGRCRPRRGRTGARHGRGGAAAVTALPSEAPPAGRAQRWLFSRAPRQDTQLLTQRNVYILPTRAGFMLAGVLLVLLVASINFQLNLGYLLTFLLGGSALAAMHVGHGNLRGATLHLLPLSPCFAGSAAVLEVEIADEDGGKRGRLRPGIAVGLRGQQERAWADVPAGGRALVQLAWMPPGRGLHALEPLEAETRFPIGAFRAWTVWRPASKVLVYPQPEQPAQPLPAGTPREGGDRRSSLSATGGAEPEGVRTYRRGDPLRQVVWKKSARAIAAGSGELTSRDTAQPTESDLWLDLLAAGAIPLEERLSRLCAWVLAAEHLGQPYGLRLPGLEIAPDQGAAHRLRCLEALARC</sequence>
<gene>
    <name evidence="3" type="ORF">GT347_26315</name>
</gene>
<feature type="region of interest" description="Disordered" evidence="1">
    <location>
        <begin position="225"/>
        <end position="261"/>
    </location>
</feature>
<feature type="compositionally biased region" description="Gly residues" evidence="1">
    <location>
        <begin position="1"/>
        <end position="10"/>
    </location>
</feature>
<evidence type="ECO:0000256" key="1">
    <source>
        <dbReference type="SAM" id="MobiDB-lite"/>
    </source>
</evidence>
<keyword evidence="2" id="KW-0472">Membrane</keyword>
<feature type="transmembrane region" description="Helical" evidence="2">
    <location>
        <begin position="65"/>
        <end position="88"/>
    </location>
</feature>
<keyword evidence="2" id="KW-0812">Transmembrane</keyword>
<dbReference type="AlphaFoldDB" id="A0A857JDB2"/>
<evidence type="ECO:0000256" key="2">
    <source>
        <dbReference type="SAM" id="Phobius"/>
    </source>
</evidence>
<evidence type="ECO:0000313" key="4">
    <source>
        <dbReference type="Proteomes" id="UP000464787"/>
    </source>
</evidence>
<feature type="compositionally biased region" description="Basic residues" evidence="1">
    <location>
        <begin position="12"/>
        <end position="25"/>
    </location>
</feature>
<name>A0A857JDB2_9BURK</name>